<accession>A0A2T2WG44</accession>
<dbReference type="PANTHER" id="PTHR43679">
    <property type="entry name" value="OCTANOYLTRANSFERASE LIPM-RELATED"/>
    <property type="match status" value="1"/>
</dbReference>
<organism evidence="2 3">
    <name type="scientific">Sulfobacillus acidophilus</name>
    <dbReference type="NCBI Taxonomy" id="53633"/>
    <lineage>
        <taxon>Bacteria</taxon>
        <taxon>Bacillati</taxon>
        <taxon>Bacillota</taxon>
        <taxon>Clostridia</taxon>
        <taxon>Eubacteriales</taxon>
        <taxon>Clostridiales Family XVII. Incertae Sedis</taxon>
        <taxon>Sulfobacillus</taxon>
    </lineage>
</organism>
<dbReference type="PANTHER" id="PTHR43679:SF2">
    <property type="entry name" value="OCTANOYL-[GCVH]:PROTEIN N-OCTANOYLTRANSFERASE"/>
    <property type="match status" value="1"/>
</dbReference>
<gene>
    <name evidence="2" type="ORF">C7B45_11730</name>
</gene>
<feature type="domain" description="BPL/LPL catalytic" evidence="1">
    <location>
        <begin position="27"/>
        <end position="217"/>
    </location>
</feature>
<dbReference type="GO" id="GO:0009249">
    <property type="term" value="P:protein lipoylation"/>
    <property type="evidence" value="ECO:0007669"/>
    <property type="project" value="UniProtKB-ARBA"/>
</dbReference>
<dbReference type="SUPFAM" id="SSF82649">
    <property type="entry name" value="SufE/NifU"/>
    <property type="match status" value="1"/>
</dbReference>
<evidence type="ECO:0000259" key="1">
    <source>
        <dbReference type="PROSITE" id="PS51733"/>
    </source>
</evidence>
<dbReference type="InterPro" id="IPR004143">
    <property type="entry name" value="BPL_LPL_catalytic"/>
</dbReference>
<dbReference type="GO" id="GO:0016979">
    <property type="term" value="F:lipoate-protein ligase activity"/>
    <property type="evidence" value="ECO:0007669"/>
    <property type="project" value="UniProtKB-EC"/>
</dbReference>
<name>A0A2T2WG44_9FIRM</name>
<dbReference type="SUPFAM" id="SSF55681">
    <property type="entry name" value="Class II aaRS and biotin synthetases"/>
    <property type="match status" value="1"/>
</dbReference>
<keyword evidence="2" id="KW-0436">Ligase</keyword>
<proteinExistence type="predicted"/>
<dbReference type="Gene3D" id="3.30.930.10">
    <property type="entry name" value="Bira Bifunctional Protein, Domain 2"/>
    <property type="match status" value="1"/>
</dbReference>
<dbReference type="InterPro" id="IPR050664">
    <property type="entry name" value="Octanoyltrans_LipM/LipL"/>
</dbReference>
<dbReference type="InterPro" id="IPR045864">
    <property type="entry name" value="aa-tRNA-synth_II/BPL/LPL"/>
</dbReference>
<dbReference type="Proteomes" id="UP000241848">
    <property type="component" value="Unassembled WGS sequence"/>
</dbReference>
<dbReference type="Gene3D" id="3.30.390.50">
    <property type="entry name" value="CO dehydrogenase flavoprotein, C-terminal domain"/>
    <property type="match status" value="1"/>
</dbReference>
<protein>
    <submittedName>
        <fullName evidence="2">Lipoate--protein ligase family protein</fullName>
    </submittedName>
</protein>
<evidence type="ECO:0000313" key="2">
    <source>
        <dbReference type="EMBL" id="PSR21206.1"/>
    </source>
</evidence>
<reference evidence="2 3" key="1">
    <citation type="journal article" date="2014" name="BMC Genomics">
        <title>Comparison of environmental and isolate Sulfobacillus genomes reveals diverse carbon, sulfur, nitrogen, and hydrogen metabolisms.</title>
        <authorList>
            <person name="Justice N.B."/>
            <person name="Norman A."/>
            <person name="Brown C.T."/>
            <person name="Singh A."/>
            <person name="Thomas B.C."/>
            <person name="Banfield J.F."/>
        </authorList>
    </citation>
    <scope>NUCLEOTIDE SEQUENCE [LARGE SCALE GENOMIC DNA]</scope>
    <source>
        <strain evidence="2">AMDSBA3</strain>
    </source>
</reference>
<dbReference type="Pfam" id="PF21948">
    <property type="entry name" value="LplA-B_cat"/>
    <property type="match status" value="1"/>
</dbReference>
<comment type="caution">
    <text evidence="2">The sequence shown here is derived from an EMBL/GenBank/DDBJ whole genome shotgun (WGS) entry which is preliminary data.</text>
</comment>
<dbReference type="UniPathway" id="UPA00537">
    <property type="reaction ID" value="UER00594"/>
</dbReference>
<dbReference type="GO" id="GO:0005524">
    <property type="term" value="F:ATP binding"/>
    <property type="evidence" value="ECO:0007669"/>
    <property type="project" value="UniProtKB-KW"/>
</dbReference>
<dbReference type="PROSITE" id="PS51733">
    <property type="entry name" value="BPL_LPL_CATALYTIC"/>
    <property type="match status" value="1"/>
</dbReference>
<sequence length="359" mass="39681">MRYLDLGTVDAQSSQAVYHALAELWHPDDETTLVTVRPDRPYVCVGYHQIASREIDRQYCADRHIPVGRRMIGGGAVWLDQDQVFWHLVMPHQQISIDTLYRRYLAAPVNAYRQMGIFAEHRPVNDIVVGARKIGGTGASTIGDADVLVGSLMMDFDPQAMVRALNVPSEKFRDKVISSLSDYITTVKRELGKNAPSAAAATRILVEAFAAVLQEEVRPDGLTDQEHERIQWYADRLFDPLFVYRDEGYLVPGLKIREGVRVLEGLYKAAGGLIRIVWRDVNGIIEDVTVGGDFFIAPPDGLERLQAALIGLRVGSDQCEEVVRKVWQTVEAPGVTAGDIIAALAKGEALNSDGGVQKS</sequence>
<evidence type="ECO:0000313" key="3">
    <source>
        <dbReference type="Proteomes" id="UP000241848"/>
    </source>
</evidence>
<dbReference type="AlphaFoldDB" id="A0A2T2WG44"/>
<dbReference type="EMBL" id="PXYV01000039">
    <property type="protein sequence ID" value="PSR21206.1"/>
    <property type="molecule type" value="Genomic_DNA"/>
</dbReference>